<name>A0AAV4A567_9GAST</name>
<comment type="caution">
    <text evidence="1">The sequence shown here is derived from an EMBL/GenBank/DDBJ whole genome shotgun (WGS) entry which is preliminary data.</text>
</comment>
<organism evidence="1 2">
    <name type="scientific">Plakobranchus ocellatus</name>
    <dbReference type="NCBI Taxonomy" id="259542"/>
    <lineage>
        <taxon>Eukaryota</taxon>
        <taxon>Metazoa</taxon>
        <taxon>Spiralia</taxon>
        <taxon>Lophotrochozoa</taxon>
        <taxon>Mollusca</taxon>
        <taxon>Gastropoda</taxon>
        <taxon>Heterobranchia</taxon>
        <taxon>Euthyneura</taxon>
        <taxon>Panpulmonata</taxon>
        <taxon>Sacoglossa</taxon>
        <taxon>Placobranchoidea</taxon>
        <taxon>Plakobranchidae</taxon>
        <taxon>Plakobranchus</taxon>
    </lineage>
</organism>
<dbReference type="AlphaFoldDB" id="A0AAV4A567"/>
<sequence>MEKPQDQIFTYLRTCSPVKEELEAAIKKMKNGKATGPDIHLSEDLLPPVKEELEAAIKKMKNGKATGPGIHLSADLLPL</sequence>
<evidence type="ECO:0000313" key="2">
    <source>
        <dbReference type="Proteomes" id="UP000735302"/>
    </source>
</evidence>
<gene>
    <name evidence="1" type="ORF">PoB_002932900</name>
</gene>
<dbReference type="EMBL" id="BLXT01003657">
    <property type="protein sequence ID" value="GFO02824.1"/>
    <property type="molecule type" value="Genomic_DNA"/>
</dbReference>
<evidence type="ECO:0000313" key="1">
    <source>
        <dbReference type="EMBL" id="GFO02824.1"/>
    </source>
</evidence>
<dbReference type="Proteomes" id="UP000735302">
    <property type="component" value="Unassembled WGS sequence"/>
</dbReference>
<accession>A0AAV4A567</accession>
<protein>
    <submittedName>
        <fullName evidence="1">Uncharacterized protein</fullName>
    </submittedName>
</protein>
<reference evidence="1 2" key="1">
    <citation type="journal article" date="2021" name="Elife">
        <title>Chloroplast acquisition without the gene transfer in kleptoplastic sea slugs, Plakobranchus ocellatus.</title>
        <authorList>
            <person name="Maeda T."/>
            <person name="Takahashi S."/>
            <person name="Yoshida T."/>
            <person name="Shimamura S."/>
            <person name="Takaki Y."/>
            <person name="Nagai Y."/>
            <person name="Toyoda A."/>
            <person name="Suzuki Y."/>
            <person name="Arimoto A."/>
            <person name="Ishii H."/>
            <person name="Satoh N."/>
            <person name="Nishiyama T."/>
            <person name="Hasebe M."/>
            <person name="Maruyama T."/>
            <person name="Minagawa J."/>
            <person name="Obokata J."/>
            <person name="Shigenobu S."/>
        </authorList>
    </citation>
    <scope>NUCLEOTIDE SEQUENCE [LARGE SCALE GENOMIC DNA]</scope>
</reference>
<keyword evidence="2" id="KW-1185">Reference proteome</keyword>
<proteinExistence type="predicted"/>